<evidence type="ECO:0000313" key="3">
    <source>
        <dbReference type="Proteomes" id="UP000325315"/>
    </source>
</evidence>
<feature type="compositionally biased region" description="Basic and acidic residues" evidence="1">
    <location>
        <begin position="71"/>
        <end position="80"/>
    </location>
</feature>
<protein>
    <submittedName>
        <fullName evidence="2">Uncharacterized protein</fullName>
    </submittedName>
</protein>
<feature type="compositionally biased region" description="Polar residues" evidence="1">
    <location>
        <begin position="61"/>
        <end position="70"/>
    </location>
</feature>
<feature type="region of interest" description="Disordered" evidence="1">
    <location>
        <begin position="18"/>
        <end position="93"/>
    </location>
</feature>
<comment type="caution">
    <text evidence="2">The sequence shown here is derived from an EMBL/GenBank/DDBJ whole genome shotgun (WGS) entry which is preliminary data.</text>
</comment>
<accession>A0A5B6WT17</accession>
<organism evidence="2 3">
    <name type="scientific">Gossypium australe</name>
    <dbReference type="NCBI Taxonomy" id="47621"/>
    <lineage>
        <taxon>Eukaryota</taxon>
        <taxon>Viridiplantae</taxon>
        <taxon>Streptophyta</taxon>
        <taxon>Embryophyta</taxon>
        <taxon>Tracheophyta</taxon>
        <taxon>Spermatophyta</taxon>
        <taxon>Magnoliopsida</taxon>
        <taxon>eudicotyledons</taxon>
        <taxon>Gunneridae</taxon>
        <taxon>Pentapetalae</taxon>
        <taxon>rosids</taxon>
        <taxon>malvids</taxon>
        <taxon>Malvales</taxon>
        <taxon>Malvaceae</taxon>
        <taxon>Malvoideae</taxon>
        <taxon>Gossypium</taxon>
    </lineage>
</organism>
<reference evidence="3" key="1">
    <citation type="journal article" date="2019" name="Plant Biotechnol. J.">
        <title>Genome sequencing of the Australian wild diploid species Gossypium australe highlights disease resistance and delayed gland morphogenesis.</title>
        <authorList>
            <person name="Cai Y."/>
            <person name="Cai X."/>
            <person name="Wang Q."/>
            <person name="Wang P."/>
            <person name="Zhang Y."/>
            <person name="Cai C."/>
            <person name="Xu Y."/>
            <person name="Wang K."/>
            <person name="Zhou Z."/>
            <person name="Wang C."/>
            <person name="Geng S."/>
            <person name="Li B."/>
            <person name="Dong Q."/>
            <person name="Hou Y."/>
            <person name="Wang H."/>
            <person name="Ai P."/>
            <person name="Liu Z."/>
            <person name="Yi F."/>
            <person name="Sun M."/>
            <person name="An G."/>
            <person name="Cheng J."/>
            <person name="Zhang Y."/>
            <person name="Shi Q."/>
            <person name="Xie Y."/>
            <person name="Shi X."/>
            <person name="Chang Y."/>
            <person name="Huang F."/>
            <person name="Chen Y."/>
            <person name="Hong S."/>
            <person name="Mi L."/>
            <person name="Sun Q."/>
            <person name="Zhang L."/>
            <person name="Zhou B."/>
            <person name="Peng R."/>
            <person name="Zhang X."/>
            <person name="Liu F."/>
        </authorList>
    </citation>
    <scope>NUCLEOTIDE SEQUENCE [LARGE SCALE GENOMIC DNA]</scope>
    <source>
        <strain evidence="3">cv. PA1801</strain>
    </source>
</reference>
<proteinExistence type="predicted"/>
<keyword evidence="3" id="KW-1185">Reference proteome</keyword>
<dbReference type="AlphaFoldDB" id="A0A5B6WT17"/>
<dbReference type="EMBL" id="SMMG02000002">
    <property type="protein sequence ID" value="KAA3484274.1"/>
    <property type="molecule type" value="Genomic_DNA"/>
</dbReference>
<evidence type="ECO:0000256" key="1">
    <source>
        <dbReference type="SAM" id="MobiDB-lite"/>
    </source>
</evidence>
<gene>
    <name evidence="2" type="ORF">EPI10_006367</name>
</gene>
<evidence type="ECO:0000313" key="2">
    <source>
        <dbReference type="EMBL" id="KAA3484274.1"/>
    </source>
</evidence>
<dbReference type="Proteomes" id="UP000325315">
    <property type="component" value="Unassembled WGS sequence"/>
</dbReference>
<sequence>MTILYVVNAWIGLRRRCSQRGHKSNDSIDEQDERHQKANWHWNPKQHKAQSSKRREVACESNRSPSGKNTEQSRKIKTREQASIPSKLKDPGSFRIPIEIGDIYFSKL</sequence>
<name>A0A5B6WT17_9ROSI</name>